<dbReference type="InterPro" id="IPR026555">
    <property type="entry name" value="NSL3/Tex30"/>
</dbReference>
<feature type="region of interest" description="Disordered" evidence="1">
    <location>
        <begin position="359"/>
        <end position="491"/>
    </location>
</feature>
<sequence>MAHLSKKGEPFKPLLIRINILGTDESPAKPWLVVHSPAPVVKEIESFFSKEFARSACADVEISGGLEVAFVGRPLRLRAGPLTEVEVAFAFTEADVHHPWSGPITLTQLSAVHRATTGGMLVIDNPDGIHSIFGLTVGHLLHHENASGSQMLDYDVDAFVSWLESGTPSVTQKRPLGRIAESSFSKNARDLDWALIQFSEATLLSDFVTEEPAYEKFTEGNCKGTVTFRPNFLHSGTAKLSSLPASAILPVGESFVRTYPIVISGVQEFDLPIGSSGSWVVSERSLPNEGARFKGEVKSEEAKINEISVHGMIIADDFFGEIYMLPLDEIIASMEEAMSGMSISLPSDTNEIVRLLNEQSFRMDRTATEPPRNPKIKDEPGVSPYFRPQEPFPSGPSMSRPRNLPPPAAPTYSQPRPTVAQSRPATLANPDSSYQHDDSNTNPLKPKESSKIVKERTTSTKKAKKAIKTKGPKSKPATTIKSAQSKESKTTTTSLSPVVLIISSDLVKKPISGHRYTPTSTKAASKNSAPFIFTHGAGGTLSAPAVVNFCTGFSTSSATPLLTFEGSSNLSARVKGFHACHDHLSSDAKDVVFGGRSMGARAAVMAGTELIADDDGNNVGKVRLVLVSYPLQGPKDVRDQILIDLPETTEVLFIIGDRDGMCPLELLDEVRKKMQARSSLVVVKGADHGMNARSANRTQELGEETGRVAARWLSGDVDNEGETLYVGEEE</sequence>
<protein>
    <recommendedName>
        <fullName evidence="2">KANL3/Tex30 alpha/beta hydrolase-like domain-containing protein</fullName>
    </recommendedName>
</protein>
<dbReference type="AlphaFoldDB" id="A0A9P4WPI3"/>
<dbReference type="Proteomes" id="UP000758155">
    <property type="component" value="Unassembled WGS sequence"/>
</dbReference>
<comment type="caution">
    <text evidence="3">The sequence shown here is derived from an EMBL/GenBank/DDBJ whole genome shotgun (WGS) entry which is preliminary data.</text>
</comment>
<dbReference type="Gene3D" id="3.40.50.1820">
    <property type="entry name" value="alpha/beta hydrolase"/>
    <property type="match status" value="1"/>
</dbReference>
<feature type="compositionally biased region" description="Basic and acidic residues" evidence="1">
    <location>
        <begin position="434"/>
        <end position="458"/>
    </location>
</feature>
<feature type="domain" description="KANL3/Tex30 alpha/beta hydrolase-like" evidence="2">
    <location>
        <begin position="577"/>
        <end position="697"/>
    </location>
</feature>
<dbReference type="EMBL" id="SWKV01000038">
    <property type="protein sequence ID" value="KAF3038133.1"/>
    <property type="molecule type" value="Genomic_DNA"/>
</dbReference>
<name>A0A9P4WPI3_9PLEO</name>
<dbReference type="InterPro" id="IPR046879">
    <property type="entry name" value="KANL3/Tex30_Abhydrolase"/>
</dbReference>
<dbReference type="OrthoDB" id="6415022at2759"/>
<evidence type="ECO:0000256" key="1">
    <source>
        <dbReference type="SAM" id="MobiDB-lite"/>
    </source>
</evidence>
<keyword evidence="4" id="KW-1185">Reference proteome</keyword>
<dbReference type="SUPFAM" id="SSF53474">
    <property type="entry name" value="alpha/beta-Hydrolases"/>
    <property type="match status" value="1"/>
</dbReference>
<feature type="compositionally biased region" description="Polar residues" evidence="1">
    <location>
        <begin position="411"/>
        <end position="433"/>
    </location>
</feature>
<accession>A0A9P4WPI3</accession>
<reference evidence="3" key="1">
    <citation type="submission" date="2019-04" db="EMBL/GenBank/DDBJ databases">
        <title>Sequencing of skin fungus with MAO and IRED activity.</title>
        <authorList>
            <person name="Marsaioli A.J."/>
            <person name="Bonatto J.M.C."/>
            <person name="Reis Junior O."/>
        </authorList>
    </citation>
    <scope>NUCLEOTIDE SEQUENCE</scope>
    <source>
        <strain evidence="3">28M1</strain>
    </source>
</reference>
<dbReference type="PANTHER" id="PTHR13136:SF11">
    <property type="entry name" value="TESTIS-EXPRESSED PROTEIN 30"/>
    <property type="match status" value="1"/>
</dbReference>
<evidence type="ECO:0000313" key="3">
    <source>
        <dbReference type="EMBL" id="KAF3038133.1"/>
    </source>
</evidence>
<evidence type="ECO:0000313" key="4">
    <source>
        <dbReference type="Proteomes" id="UP000758155"/>
    </source>
</evidence>
<proteinExistence type="predicted"/>
<dbReference type="Pfam" id="PF20408">
    <property type="entry name" value="Abhydrolase_11"/>
    <property type="match status" value="1"/>
</dbReference>
<dbReference type="PANTHER" id="PTHR13136">
    <property type="entry name" value="TESTIS DEVELOPMENT PROTEIN PRTD"/>
    <property type="match status" value="1"/>
</dbReference>
<dbReference type="InterPro" id="IPR029058">
    <property type="entry name" value="AB_hydrolase_fold"/>
</dbReference>
<organism evidence="3 4">
    <name type="scientific">Didymella heteroderae</name>
    <dbReference type="NCBI Taxonomy" id="1769908"/>
    <lineage>
        <taxon>Eukaryota</taxon>
        <taxon>Fungi</taxon>
        <taxon>Dikarya</taxon>
        <taxon>Ascomycota</taxon>
        <taxon>Pezizomycotina</taxon>
        <taxon>Dothideomycetes</taxon>
        <taxon>Pleosporomycetidae</taxon>
        <taxon>Pleosporales</taxon>
        <taxon>Pleosporineae</taxon>
        <taxon>Didymellaceae</taxon>
        <taxon>Didymella</taxon>
    </lineage>
</organism>
<evidence type="ECO:0000259" key="2">
    <source>
        <dbReference type="Pfam" id="PF20408"/>
    </source>
</evidence>
<gene>
    <name evidence="3" type="ORF">E8E12_006224</name>
</gene>
<feature type="compositionally biased region" description="Basic residues" evidence="1">
    <location>
        <begin position="459"/>
        <end position="473"/>
    </location>
</feature>